<organism evidence="2 3">
    <name type="scientific">Penicillium ucsense</name>
    <dbReference type="NCBI Taxonomy" id="2839758"/>
    <lineage>
        <taxon>Eukaryota</taxon>
        <taxon>Fungi</taxon>
        <taxon>Dikarya</taxon>
        <taxon>Ascomycota</taxon>
        <taxon>Pezizomycotina</taxon>
        <taxon>Eurotiomycetes</taxon>
        <taxon>Eurotiomycetidae</taxon>
        <taxon>Eurotiales</taxon>
        <taxon>Aspergillaceae</taxon>
        <taxon>Penicillium</taxon>
    </lineage>
</organism>
<accession>A0A8J8VXP4</accession>
<name>A0A8J8VXP4_9EURO</name>
<feature type="compositionally biased region" description="Basic and acidic residues" evidence="1">
    <location>
        <begin position="62"/>
        <end position="83"/>
    </location>
</feature>
<dbReference type="OrthoDB" id="2590867at2759"/>
<gene>
    <name evidence="2" type="ORF">PECM_000997</name>
</gene>
<protein>
    <submittedName>
        <fullName evidence="2">Uncharacterized protein</fullName>
    </submittedName>
</protein>
<dbReference type="EMBL" id="WIWV01000116">
    <property type="protein sequence ID" value="KAF7713500.1"/>
    <property type="molecule type" value="Genomic_DNA"/>
</dbReference>
<evidence type="ECO:0000256" key="1">
    <source>
        <dbReference type="SAM" id="MobiDB-lite"/>
    </source>
</evidence>
<feature type="compositionally biased region" description="Basic and acidic residues" evidence="1">
    <location>
        <begin position="1"/>
        <end position="16"/>
    </location>
</feature>
<sequence length="100" mass="10924">MSDRSNNNGHRDDSKPSVDQSNLNNPESSANPSSDRSKTVSSSTAFMPQSGQAAGIVGNTHRQQDHDKTEEDPDQRRREDVAGSERWIPMAGKPTKTSTL</sequence>
<comment type="caution">
    <text evidence="2">The sequence shown here is derived from an EMBL/GenBank/DDBJ whole genome shotgun (WGS) entry which is preliminary data.</text>
</comment>
<keyword evidence="3" id="KW-1185">Reference proteome</keyword>
<evidence type="ECO:0000313" key="2">
    <source>
        <dbReference type="EMBL" id="KAF7713500.1"/>
    </source>
</evidence>
<evidence type="ECO:0000313" key="3">
    <source>
        <dbReference type="Proteomes" id="UP000631181"/>
    </source>
</evidence>
<dbReference type="Proteomes" id="UP000631181">
    <property type="component" value="Unassembled WGS sequence"/>
</dbReference>
<proteinExistence type="predicted"/>
<feature type="compositionally biased region" description="Polar residues" evidence="1">
    <location>
        <begin position="17"/>
        <end position="32"/>
    </location>
</feature>
<reference evidence="2" key="1">
    <citation type="journal article" date="2020" name="Front. Microbiol.">
        <title>Gene regulatory networks of Penicillium echinulatum 2HH and Penicillium oxalicum 114-2 inferred by a computational biology approach.</title>
        <authorList>
            <person name="Lenz A.R."/>
            <person name="Galan-Vasquez E."/>
            <person name="Balbinot E."/>
            <person name="De Abreu F.P."/>
            <person name="De Oliveira N.S."/>
            <person name="Da Rosa L.O."/>
            <person name="De Avila E Silva S."/>
            <person name="Camassola M."/>
            <person name="Dillon A.J.P."/>
            <person name="Perez-Rueda E."/>
        </authorList>
    </citation>
    <scope>NUCLEOTIDE SEQUENCE</scope>
    <source>
        <strain evidence="2">S1M29</strain>
    </source>
</reference>
<feature type="region of interest" description="Disordered" evidence="1">
    <location>
        <begin position="1"/>
        <end position="100"/>
    </location>
</feature>
<dbReference type="AlphaFoldDB" id="A0A8J8VXP4"/>